<dbReference type="RefSeq" id="WP_254673047.1">
    <property type="nucleotide sequence ID" value="NZ_JAMWDU010000001.1"/>
</dbReference>
<evidence type="ECO:0000256" key="4">
    <source>
        <dbReference type="ARBA" id="ARBA00013558"/>
    </source>
</evidence>
<dbReference type="Gene3D" id="3.90.1150.10">
    <property type="entry name" value="Aspartate Aminotransferase, domain 1"/>
    <property type="match status" value="1"/>
</dbReference>
<protein>
    <recommendedName>
        <fullName evidence="4">Cysteine desulfurase</fullName>
    </recommendedName>
</protein>
<name>A0A9Q4FR09_9HYPH</name>
<dbReference type="InterPro" id="IPR015424">
    <property type="entry name" value="PyrdxlP-dep_Trfase"/>
</dbReference>
<evidence type="ECO:0000256" key="6">
    <source>
        <dbReference type="ARBA" id="ARBA00022723"/>
    </source>
</evidence>
<evidence type="ECO:0000256" key="8">
    <source>
        <dbReference type="ARBA" id="ARBA00023004"/>
    </source>
</evidence>
<accession>A0A9Q4FR09</accession>
<organism evidence="12 13">
    <name type="scientific">Devosia ureilytica</name>
    <dbReference type="NCBI Taxonomy" id="2952754"/>
    <lineage>
        <taxon>Bacteria</taxon>
        <taxon>Pseudomonadati</taxon>
        <taxon>Pseudomonadota</taxon>
        <taxon>Alphaproteobacteria</taxon>
        <taxon>Hyphomicrobiales</taxon>
        <taxon>Devosiaceae</taxon>
        <taxon>Devosia</taxon>
    </lineage>
</organism>
<proteinExistence type="inferred from homology"/>
<evidence type="ECO:0000259" key="11">
    <source>
        <dbReference type="Pfam" id="PF00266"/>
    </source>
</evidence>
<sequence>MTRETVYLDHNAASPLRPEARAALLAGLELTGNPSSVHAHGRALRNLIETGRQQVARLAGAEPKQVVFTGSATEAITQAIVGGAKAFAAGAVAFSAGEHAAVGKAAEATGLPHWTIGLDADGRIDLDQLAAVLRRADDENVALLVAVHWVNNETGVVQPIERINALVGPTRHTLFVDAVQALGKLPLEFAASAPDMMAVSGHKIGAPAGIGALLVKAHADVVRLIPGGGQEQGRRGGTESAALIAAFGAAADATHYDNATMSAMTAALEAGLKHLAPGTVVFGEHASRIGNVTNFAVPGLGNATAMMALDLMGLSVSSGSACSSGKVGASHVLAAMGVPRDLANCALRVSFGWNSTPTDVDAFLAGFETLLSRQKRGGKAA</sequence>
<dbReference type="Pfam" id="PF00266">
    <property type="entry name" value="Aminotran_5"/>
    <property type="match status" value="1"/>
</dbReference>
<comment type="similarity">
    <text evidence="3">Belongs to the class-V pyridoxal-phosphate-dependent aminotransferase family. NifS/IscS subfamily.</text>
</comment>
<dbReference type="GO" id="GO:0008483">
    <property type="term" value="F:transaminase activity"/>
    <property type="evidence" value="ECO:0007669"/>
    <property type="project" value="UniProtKB-KW"/>
</dbReference>
<dbReference type="InterPro" id="IPR000192">
    <property type="entry name" value="Aminotrans_V_dom"/>
</dbReference>
<dbReference type="Proteomes" id="UP001060275">
    <property type="component" value="Unassembled WGS sequence"/>
</dbReference>
<dbReference type="Gene3D" id="1.10.260.50">
    <property type="match status" value="1"/>
</dbReference>
<gene>
    <name evidence="12" type="ORF">NF348_01345</name>
</gene>
<feature type="domain" description="Aminotransferase class V" evidence="11">
    <location>
        <begin position="6"/>
        <end position="363"/>
    </location>
</feature>
<comment type="function">
    <text evidence="2">Catalyzes the removal of elemental sulfur atoms from cysteine to produce alanine. Seems to participate in the biosynthesis of the nitrogenase metalloclusters by providing the inorganic sulfur required for the Fe-S core formation.</text>
</comment>
<dbReference type="PANTHER" id="PTHR11601:SF34">
    <property type="entry name" value="CYSTEINE DESULFURASE"/>
    <property type="match status" value="1"/>
</dbReference>
<dbReference type="GO" id="GO:0031071">
    <property type="term" value="F:cysteine desulfurase activity"/>
    <property type="evidence" value="ECO:0007669"/>
    <property type="project" value="UniProtKB-EC"/>
</dbReference>
<keyword evidence="12" id="KW-0032">Aminotransferase</keyword>
<keyword evidence="7" id="KW-0663">Pyridoxal phosphate</keyword>
<dbReference type="AlphaFoldDB" id="A0A9Q4FR09"/>
<keyword evidence="6" id="KW-0479">Metal-binding</keyword>
<keyword evidence="9" id="KW-0411">Iron-sulfur</keyword>
<evidence type="ECO:0000256" key="3">
    <source>
        <dbReference type="ARBA" id="ARBA00006490"/>
    </source>
</evidence>
<keyword evidence="8" id="KW-0408">Iron</keyword>
<dbReference type="EMBL" id="JAMWDU010000001">
    <property type="protein sequence ID" value="MCP8885743.1"/>
    <property type="molecule type" value="Genomic_DNA"/>
</dbReference>
<evidence type="ECO:0000313" key="12">
    <source>
        <dbReference type="EMBL" id="MCP8885743.1"/>
    </source>
</evidence>
<keyword evidence="5" id="KW-0808">Transferase</keyword>
<evidence type="ECO:0000256" key="10">
    <source>
        <dbReference type="ARBA" id="ARBA00050776"/>
    </source>
</evidence>
<dbReference type="Gene3D" id="3.40.640.10">
    <property type="entry name" value="Type I PLP-dependent aspartate aminotransferase-like (Major domain)"/>
    <property type="match status" value="1"/>
</dbReference>
<keyword evidence="13" id="KW-1185">Reference proteome</keyword>
<dbReference type="InterPro" id="IPR015422">
    <property type="entry name" value="PyrdxlP-dep_Trfase_small"/>
</dbReference>
<comment type="catalytic activity">
    <reaction evidence="10">
        <text>(sulfur carrier)-H + L-cysteine = (sulfur carrier)-SH + L-alanine</text>
        <dbReference type="Rhea" id="RHEA:43892"/>
        <dbReference type="Rhea" id="RHEA-COMP:14737"/>
        <dbReference type="Rhea" id="RHEA-COMP:14739"/>
        <dbReference type="ChEBI" id="CHEBI:29917"/>
        <dbReference type="ChEBI" id="CHEBI:35235"/>
        <dbReference type="ChEBI" id="CHEBI:57972"/>
        <dbReference type="ChEBI" id="CHEBI:64428"/>
        <dbReference type="EC" id="2.8.1.7"/>
    </reaction>
</comment>
<dbReference type="SUPFAM" id="SSF53383">
    <property type="entry name" value="PLP-dependent transferases"/>
    <property type="match status" value="1"/>
</dbReference>
<dbReference type="InterPro" id="IPR015421">
    <property type="entry name" value="PyrdxlP-dep_Trfase_major"/>
</dbReference>
<evidence type="ECO:0000256" key="7">
    <source>
        <dbReference type="ARBA" id="ARBA00022898"/>
    </source>
</evidence>
<comment type="cofactor">
    <cofactor evidence="1">
        <name>pyridoxal 5'-phosphate</name>
        <dbReference type="ChEBI" id="CHEBI:597326"/>
    </cofactor>
</comment>
<comment type="caution">
    <text evidence="12">The sequence shown here is derived from an EMBL/GenBank/DDBJ whole genome shotgun (WGS) entry which is preliminary data.</text>
</comment>
<evidence type="ECO:0000256" key="9">
    <source>
        <dbReference type="ARBA" id="ARBA00023014"/>
    </source>
</evidence>
<dbReference type="GO" id="GO:0051536">
    <property type="term" value="F:iron-sulfur cluster binding"/>
    <property type="evidence" value="ECO:0007669"/>
    <property type="project" value="UniProtKB-KW"/>
</dbReference>
<dbReference type="InterPro" id="IPR016454">
    <property type="entry name" value="Cysteine_dSase"/>
</dbReference>
<evidence type="ECO:0000256" key="1">
    <source>
        <dbReference type="ARBA" id="ARBA00001933"/>
    </source>
</evidence>
<reference evidence="12" key="1">
    <citation type="submission" date="2022-06" db="EMBL/GenBank/DDBJ databases">
        <title>Devosia sp. XJ19-45 genome assembly.</title>
        <authorList>
            <person name="Li B."/>
            <person name="Cai M."/>
            <person name="Nie G."/>
            <person name="Li W."/>
        </authorList>
    </citation>
    <scope>NUCLEOTIDE SEQUENCE</scope>
    <source>
        <strain evidence="12">XJ19-45</strain>
    </source>
</reference>
<dbReference type="GO" id="GO:0046872">
    <property type="term" value="F:metal ion binding"/>
    <property type="evidence" value="ECO:0007669"/>
    <property type="project" value="UniProtKB-KW"/>
</dbReference>
<dbReference type="PANTHER" id="PTHR11601">
    <property type="entry name" value="CYSTEINE DESULFURYLASE FAMILY MEMBER"/>
    <property type="match status" value="1"/>
</dbReference>
<evidence type="ECO:0000313" key="13">
    <source>
        <dbReference type="Proteomes" id="UP001060275"/>
    </source>
</evidence>
<evidence type="ECO:0000256" key="2">
    <source>
        <dbReference type="ARBA" id="ARBA00003120"/>
    </source>
</evidence>
<evidence type="ECO:0000256" key="5">
    <source>
        <dbReference type="ARBA" id="ARBA00022679"/>
    </source>
</evidence>
<dbReference type="PIRSF" id="PIRSF005572">
    <property type="entry name" value="NifS"/>
    <property type="match status" value="1"/>
</dbReference>